<comment type="catalytic activity">
    <reaction evidence="6 7">
        <text>Release of N-terminal amino acids, preferentially methionine, from peptides and arylamides.</text>
        <dbReference type="EC" id="3.4.11.18"/>
    </reaction>
</comment>
<dbReference type="InterPro" id="IPR001714">
    <property type="entry name" value="Pept_M24_MAP"/>
</dbReference>
<comment type="function">
    <text evidence="1 6">Removes the N-terminal methionine from nascent proteins. The N-terminal methionine is often cleaved when the second residue in the primary sequence is small and uncharged (Met-Ala-, Cys, Gly, Pro, Ser, Thr, or Val). Requires deformylation of the N(alpha)-formylated initiator methionine before it can be hydrolyzed.</text>
</comment>
<dbReference type="GO" id="GO:0006508">
    <property type="term" value="P:proteolysis"/>
    <property type="evidence" value="ECO:0007669"/>
    <property type="project" value="UniProtKB-KW"/>
</dbReference>
<gene>
    <name evidence="6 9" type="primary">map</name>
    <name evidence="9" type="ORF">COV91_00545</name>
</gene>
<dbReference type="HAMAP" id="MF_01974">
    <property type="entry name" value="MetAP_1"/>
    <property type="match status" value="1"/>
</dbReference>
<keyword evidence="4 6" id="KW-0479">Metal-binding</keyword>
<dbReference type="Proteomes" id="UP000229342">
    <property type="component" value="Unassembled WGS sequence"/>
</dbReference>
<feature type="domain" description="Peptidase M24" evidence="8">
    <location>
        <begin position="13"/>
        <end position="247"/>
    </location>
</feature>
<dbReference type="InterPro" id="IPR002467">
    <property type="entry name" value="Pept_M24A_MAP1"/>
</dbReference>
<dbReference type="SUPFAM" id="SSF55920">
    <property type="entry name" value="Creatinase/aminopeptidase"/>
    <property type="match status" value="1"/>
</dbReference>
<sequence length="257" mass="27519">MGITIKAESEIKILREGGKRLAEILRILSEAVRPGISSFELSELTEKLIKEGGDTSSFLGYTPQGAKRPYPASLCFSVNDAVVHGIPNETETFLKEGDIVSLDCSIVHKGLVTDSAVTVAVGEIGEDAQKLLRVTREALNAGISVARAGNTIGDIGFAIQSFVAPYGYGIVRELSGHGVGYKIHEEPYVPNFGKKGEGPILKKGMVIAIEPMVNEGKASIKLDSDGYTYRTRDGKRSAHFEHTVAITSKGAEILTTV</sequence>
<dbReference type="GO" id="GO:0070006">
    <property type="term" value="F:metalloaminopeptidase activity"/>
    <property type="evidence" value="ECO:0007669"/>
    <property type="project" value="UniProtKB-UniRule"/>
</dbReference>
<dbReference type="NCBIfam" id="TIGR00500">
    <property type="entry name" value="met_pdase_I"/>
    <property type="match status" value="1"/>
</dbReference>
<feature type="binding site" evidence="6">
    <location>
        <position position="114"/>
    </location>
    <ligand>
        <name>a divalent metal cation</name>
        <dbReference type="ChEBI" id="CHEBI:60240"/>
        <label>2</label>
        <note>catalytic</note>
    </ligand>
</feature>
<protein>
    <recommendedName>
        <fullName evidence="6 7">Methionine aminopeptidase</fullName>
        <shortName evidence="6">MAP</shortName>
        <shortName evidence="6">MetAP</shortName>
        <ecNumber evidence="6 7">3.4.11.18</ecNumber>
    </recommendedName>
    <alternativeName>
        <fullName evidence="6">Peptidase M</fullName>
    </alternativeName>
</protein>
<dbReference type="CDD" id="cd01086">
    <property type="entry name" value="MetAP1"/>
    <property type="match status" value="1"/>
</dbReference>
<comment type="similarity">
    <text evidence="6">Belongs to the peptidase M24A family. Methionine aminopeptidase type 1 subfamily.</text>
</comment>
<feature type="binding site" evidence="6">
    <location>
        <position position="84"/>
    </location>
    <ligand>
        <name>substrate</name>
    </ligand>
</feature>
<evidence type="ECO:0000259" key="8">
    <source>
        <dbReference type="Pfam" id="PF00557"/>
    </source>
</evidence>
<evidence type="ECO:0000313" key="10">
    <source>
        <dbReference type="Proteomes" id="UP000229342"/>
    </source>
</evidence>
<keyword evidence="5 6" id="KW-0378">Hydrolase</keyword>
<organism evidence="9 10">
    <name type="scientific">Candidatus Taylorbacteria bacterium CG11_big_fil_rev_8_21_14_0_20_46_11</name>
    <dbReference type="NCBI Taxonomy" id="1975025"/>
    <lineage>
        <taxon>Bacteria</taxon>
        <taxon>Candidatus Tayloriibacteriota</taxon>
    </lineage>
</organism>
<evidence type="ECO:0000256" key="6">
    <source>
        <dbReference type="HAMAP-Rule" id="MF_01974"/>
    </source>
</evidence>
<dbReference type="EC" id="3.4.11.18" evidence="6 7"/>
<comment type="subunit">
    <text evidence="6">Monomer.</text>
</comment>
<feature type="binding site" evidence="6">
    <location>
        <position position="177"/>
    </location>
    <ligand>
        <name>a divalent metal cation</name>
        <dbReference type="ChEBI" id="CHEBI:60240"/>
        <label>2</label>
        <note>catalytic</note>
    </ligand>
</feature>
<evidence type="ECO:0000256" key="3">
    <source>
        <dbReference type="ARBA" id="ARBA00022670"/>
    </source>
</evidence>
<evidence type="ECO:0000313" key="9">
    <source>
        <dbReference type="EMBL" id="PIQ69135.1"/>
    </source>
</evidence>
<dbReference type="PRINTS" id="PR00599">
    <property type="entry name" value="MAPEPTIDASE"/>
</dbReference>
<keyword evidence="2 6" id="KW-0031">Aminopeptidase</keyword>
<dbReference type="PANTHER" id="PTHR43330:SF27">
    <property type="entry name" value="METHIONINE AMINOPEPTIDASE"/>
    <property type="match status" value="1"/>
</dbReference>
<evidence type="ECO:0000256" key="1">
    <source>
        <dbReference type="ARBA" id="ARBA00002521"/>
    </source>
</evidence>
<dbReference type="GO" id="GO:0004239">
    <property type="term" value="F:initiator methionyl aminopeptidase activity"/>
    <property type="evidence" value="ECO:0007669"/>
    <property type="project" value="UniProtKB-UniRule"/>
</dbReference>
<feature type="binding site" evidence="6">
    <location>
        <position position="114"/>
    </location>
    <ligand>
        <name>a divalent metal cation</name>
        <dbReference type="ChEBI" id="CHEBI:60240"/>
        <label>1</label>
    </ligand>
</feature>
<dbReference type="InterPro" id="IPR000994">
    <property type="entry name" value="Pept_M24"/>
</dbReference>
<evidence type="ECO:0000256" key="2">
    <source>
        <dbReference type="ARBA" id="ARBA00022438"/>
    </source>
</evidence>
<reference evidence="9 10" key="1">
    <citation type="submission" date="2017-09" db="EMBL/GenBank/DDBJ databases">
        <title>Depth-based differentiation of microbial function through sediment-hosted aquifers and enrichment of novel symbionts in the deep terrestrial subsurface.</title>
        <authorList>
            <person name="Probst A.J."/>
            <person name="Ladd B."/>
            <person name="Jarett J.K."/>
            <person name="Geller-Mcgrath D.E."/>
            <person name="Sieber C.M."/>
            <person name="Emerson J.B."/>
            <person name="Anantharaman K."/>
            <person name="Thomas B.C."/>
            <person name="Malmstrom R."/>
            <person name="Stieglmeier M."/>
            <person name="Klingl A."/>
            <person name="Woyke T."/>
            <person name="Ryan C.M."/>
            <person name="Banfield J.F."/>
        </authorList>
    </citation>
    <scope>NUCLEOTIDE SEQUENCE [LARGE SCALE GENOMIC DNA]</scope>
    <source>
        <strain evidence="9">CG11_big_fil_rev_8_21_14_0_20_46_11</strain>
    </source>
</reference>
<evidence type="ECO:0000256" key="7">
    <source>
        <dbReference type="RuleBase" id="RU003653"/>
    </source>
</evidence>
<feature type="binding site" evidence="6">
    <location>
        <position position="241"/>
    </location>
    <ligand>
        <name>a divalent metal cation</name>
        <dbReference type="ChEBI" id="CHEBI:60240"/>
        <label>2</label>
        <note>catalytic</note>
    </ligand>
</feature>
<accession>A0A2H0KD35</accession>
<feature type="binding site" evidence="6">
    <location>
        <position position="210"/>
    </location>
    <ligand>
        <name>a divalent metal cation</name>
        <dbReference type="ChEBI" id="CHEBI:60240"/>
        <label>2</label>
        <note>catalytic</note>
    </ligand>
</feature>
<comment type="cofactor">
    <cofactor evidence="6">
        <name>Co(2+)</name>
        <dbReference type="ChEBI" id="CHEBI:48828"/>
    </cofactor>
    <cofactor evidence="6">
        <name>Zn(2+)</name>
        <dbReference type="ChEBI" id="CHEBI:29105"/>
    </cofactor>
    <cofactor evidence="6">
        <name>Mn(2+)</name>
        <dbReference type="ChEBI" id="CHEBI:29035"/>
    </cofactor>
    <cofactor evidence="6">
        <name>Fe(2+)</name>
        <dbReference type="ChEBI" id="CHEBI:29033"/>
    </cofactor>
    <text evidence="6">Binds 2 divalent metal cations per subunit. Has a high-affinity and a low affinity metal-binding site. The true nature of the physiological cofactor is under debate. The enzyme is active with cobalt, zinc, manganese or divalent iron ions. Most likely, methionine aminopeptidases function as mononuclear Fe(2+)-metalloproteases under physiological conditions, and the catalytically relevant metal-binding site has been assigned to the histidine-containing high-affinity site.</text>
</comment>
<dbReference type="Gene3D" id="3.90.230.10">
    <property type="entry name" value="Creatinase/methionine aminopeptidase superfamily"/>
    <property type="match status" value="1"/>
</dbReference>
<keyword evidence="3 6" id="KW-0645">Protease</keyword>
<dbReference type="GO" id="GO:0005829">
    <property type="term" value="C:cytosol"/>
    <property type="evidence" value="ECO:0007669"/>
    <property type="project" value="TreeGrafter"/>
</dbReference>
<dbReference type="GO" id="GO:0046872">
    <property type="term" value="F:metal ion binding"/>
    <property type="evidence" value="ECO:0007669"/>
    <property type="project" value="UniProtKB-UniRule"/>
</dbReference>
<feature type="binding site" evidence="6">
    <location>
        <position position="241"/>
    </location>
    <ligand>
        <name>a divalent metal cation</name>
        <dbReference type="ChEBI" id="CHEBI:60240"/>
        <label>1</label>
    </ligand>
</feature>
<dbReference type="PANTHER" id="PTHR43330">
    <property type="entry name" value="METHIONINE AMINOPEPTIDASE"/>
    <property type="match status" value="1"/>
</dbReference>
<evidence type="ECO:0000256" key="4">
    <source>
        <dbReference type="ARBA" id="ARBA00022723"/>
    </source>
</evidence>
<evidence type="ECO:0000256" key="5">
    <source>
        <dbReference type="ARBA" id="ARBA00022801"/>
    </source>
</evidence>
<comment type="caution">
    <text evidence="9">The sequence shown here is derived from an EMBL/GenBank/DDBJ whole genome shotgun (WGS) entry which is preliminary data.</text>
</comment>
<name>A0A2H0KD35_9BACT</name>
<dbReference type="EMBL" id="PCVG01000011">
    <property type="protein sequence ID" value="PIQ69135.1"/>
    <property type="molecule type" value="Genomic_DNA"/>
</dbReference>
<feature type="binding site" evidence="6">
    <location>
        <position position="103"/>
    </location>
    <ligand>
        <name>a divalent metal cation</name>
        <dbReference type="ChEBI" id="CHEBI:60240"/>
        <label>1</label>
    </ligand>
</feature>
<feature type="binding site" evidence="6">
    <location>
        <position position="184"/>
    </location>
    <ligand>
        <name>substrate</name>
    </ligand>
</feature>
<dbReference type="InterPro" id="IPR036005">
    <property type="entry name" value="Creatinase/aminopeptidase-like"/>
</dbReference>
<dbReference type="AlphaFoldDB" id="A0A2H0KD35"/>
<proteinExistence type="inferred from homology"/>
<dbReference type="Pfam" id="PF00557">
    <property type="entry name" value="Peptidase_M24"/>
    <property type="match status" value="1"/>
</dbReference>